<evidence type="ECO:0000313" key="2">
    <source>
        <dbReference type="EMBL" id="RZT79708.1"/>
    </source>
</evidence>
<dbReference type="EMBL" id="SHKK01000001">
    <property type="protein sequence ID" value="RZT79708.1"/>
    <property type="molecule type" value="Genomic_DNA"/>
</dbReference>
<dbReference type="AlphaFoldDB" id="A0A4Q7UH46"/>
<protein>
    <submittedName>
        <fullName evidence="2">NADPH:quinone reductase-like Zn-dependent oxidoreductase</fullName>
    </submittedName>
</protein>
<dbReference type="SUPFAM" id="SSF50129">
    <property type="entry name" value="GroES-like"/>
    <property type="match status" value="1"/>
</dbReference>
<evidence type="ECO:0000259" key="1">
    <source>
        <dbReference type="SMART" id="SM00829"/>
    </source>
</evidence>
<dbReference type="InterPro" id="IPR036291">
    <property type="entry name" value="NAD(P)-bd_dom_sf"/>
</dbReference>
<reference evidence="2 3" key="1">
    <citation type="submission" date="2019-02" db="EMBL/GenBank/DDBJ databases">
        <title>Sequencing the genomes of 1000 actinobacteria strains.</title>
        <authorList>
            <person name="Klenk H.-P."/>
        </authorList>
    </citation>
    <scope>NUCLEOTIDE SEQUENCE [LARGE SCALE GENOMIC DNA]</scope>
    <source>
        <strain evidence="2 3">DSM 45888</strain>
    </source>
</reference>
<dbReference type="InterPro" id="IPR011032">
    <property type="entry name" value="GroES-like_sf"/>
</dbReference>
<comment type="caution">
    <text evidence="2">The sequence shown here is derived from an EMBL/GenBank/DDBJ whole genome shotgun (WGS) entry which is preliminary data.</text>
</comment>
<dbReference type="RefSeq" id="WP_130402327.1">
    <property type="nucleotide sequence ID" value="NZ_SHKK01000001.1"/>
</dbReference>
<dbReference type="InterPro" id="IPR020843">
    <property type="entry name" value="ER"/>
</dbReference>
<proteinExistence type="predicted"/>
<gene>
    <name evidence="2" type="ORF">EV382_2939</name>
</gene>
<dbReference type="Proteomes" id="UP000293781">
    <property type="component" value="Unassembled WGS sequence"/>
</dbReference>
<sequence length="302" mass="30541">MRAIVAAPDSGEGFRLTELPDPVPGPRQVLVEVRHAAVNAGEIRHLDVWPAGRVLGFDAAGHVVRGAADGSGPREGDRVVAFGAGAWARLAAFDVDSVAVVPAAVDLAEMAALPMVGLTALRTLRTSGPLLGRRVLITGASGGVGRVAVQLARHGGAYVVAVVGSVTRGAGLTDLGADEVAVGLDAIVEPVDVVLETVGGAHLVAAWGLLAPGGVLHSIGWASGEPAVFPVNSTFAPGAARALRSFGDATAAGPDLAILADLVARGALRAPIGWRGSWQRLGAAADALRERRVAGKVLLDLD</sequence>
<dbReference type="GO" id="GO:0016491">
    <property type="term" value="F:oxidoreductase activity"/>
    <property type="evidence" value="ECO:0007669"/>
    <property type="project" value="InterPro"/>
</dbReference>
<dbReference type="PANTHER" id="PTHR43677:SF4">
    <property type="entry name" value="QUINONE OXIDOREDUCTASE-LIKE PROTEIN 2"/>
    <property type="match status" value="1"/>
</dbReference>
<organism evidence="2 3">
    <name type="scientific">Micromonospora violae</name>
    <dbReference type="NCBI Taxonomy" id="1278207"/>
    <lineage>
        <taxon>Bacteria</taxon>
        <taxon>Bacillati</taxon>
        <taxon>Actinomycetota</taxon>
        <taxon>Actinomycetes</taxon>
        <taxon>Micromonosporales</taxon>
        <taxon>Micromonosporaceae</taxon>
        <taxon>Micromonospora</taxon>
    </lineage>
</organism>
<feature type="domain" description="Enoyl reductase (ER)" evidence="1">
    <location>
        <begin position="11"/>
        <end position="299"/>
    </location>
</feature>
<keyword evidence="3" id="KW-1185">Reference proteome</keyword>
<dbReference type="InterPro" id="IPR013154">
    <property type="entry name" value="ADH-like_N"/>
</dbReference>
<accession>A0A4Q7UH46</accession>
<dbReference type="SMART" id="SM00829">
    <property type="entry name" value="PKS_ER"/>
    <property type="match status" value="1"/>
</dbReference>
<dbReference type="OrthoDB" id="3813297at2"/>
<dbReference type="Pfam" id="PF08240">
    <property type="entry name" value="ADH_N"/>
    <property type="match status" value="1"/>
</dbReference>
<dbReference type="CDD" id="cd08270">
    <property type="entry name" value="MDR4"/>
    <property type="match status" value="1"/>
</dbReference>
<name>A0A4Q7UH46_9ACTN</name>
<dbReference type="SUPFAM" id="SSF51735">
    <property type="entry name" value="NAD(P)-binding Rossmann-fold domains"/>
    <property type="match status" value="1"/>
</dbReference>
<dbReference type="Pfam" id="PF13602">
    <property type="entry name" value="ADH_zinc_N_2"/>
    <property type="match status" value="1"/>
</dbReference>
<evidence type="ECO:0000313" key="3">
    <source>
        <dbReference type="Proteomes" id="UP000293781"/>
    </source>
</evidence>
<dbReference type="Gene3D" id="3.90.180.10">
    <property type="entry name" value="Medium-chain alcohol dehydrogenases, catalytic domain"/>
    <property type="match status" value="1"/>
</dbReference>
<dbReference type="InterPro" id="IPR051397">
    <property type="entry name" value="Zn-ADH-like_protein"/>
</dbReference>
<dbReference type="Gene3D" id="3.40.50.720">
    <property type="entry name" value="NAD(P)-binding Rossmann-like Domain"/>
    <property type="match status" value="1"/>
</dbReference>
<dbReference type="PANTHER" id="PTHR43677">
    <property type="entry name" value="SHORT-CHAIN DEHYDROGENASE/REDUCTASE"/>
    <property type="match status" value="1"/>
</dbReference>